<evidence type="ECO:0000313" key="3">
    <source>
        <dbReference type="EMBL" id="MBK6971762.1"/>
    </source>
</evidence>
<evidence type="ECO:0000313" key="4">
    <source>
        <dbReference type="Proteomes" id="UP000807785"/>
    </source>
</evidence>
<dbReference type="EMBL" id="JADJEV010000001">
    <property type="protein sequence ID" value="MBK6971762.1"/>
    <property type="molecule type" value="Genomic_DNA"/>
</dbReference>
<gene>
    <name evidence="3" type="ORF">IPH26_01960</name>
</gene>
<accession>A0A9D7E5Y8</accession>
<sequence>MTEYDVVEYPHRPFAQFQPDRLAVLATLFGMQPQNPACCRVLELGCGSGGSLIPLADLLPNATFLGIDLAQTAIDQGRKRIDSLALRNVRLEQMDLMDFPAEAGQFDYIIAHGLFSWVPEPVRTRALRICQGHLAQDGIACISYNAYPGCHVRQMWRDMMLFHTAQFDDPRDKIDQARSILHLVAHGTRRDDAAHRLAKEEVARRSGMSDSSIFHDDLAPVWQPFLFHDFVSMAEGHGMQYLAEAIYRDMQSTSIGGDAAQVLQALRATDRIRYEQYLDFFRMRRLRQTLLCRQGVALRDEADVSRMAQFHYSAPLRDVAPQGDALPAGARAWRNDLNEVTATTDNPVGLAALAAIADAWPATVPFADMAAITGDRESLCTALHSYYASSLLNVHALPRMAVRVAGERPQVWRVARLEAALGSSIPQLNLGTIDLENEAIRGLLQLIDGTRTRSELEAAAGGRDALDSILRDMARKALLVS</sequence>
<evidence type="ECO:0000259" key="2">
    <source>
        <dbReference type="Pfam" id="PF13649"/>
    </source>
</evidence>
<dbReference type="Proteomes" id="UP000807785">
    <property type="component" value="Unassembled WGS sequence"/>
</dbReference>
<dbReference type="PANTHER" id="PTHR43667:SF2">
    <property type="entry name" value="FATTY ACID C-METHYL TRANSFERASE"/>
    <property type="match status" value="1"/>
</dbReference>
<dbReference type="InterPro" id="IPR050723">
    <property type="entry name" value="CFA/CMAS"/>
</dbReference>
<dbReference type="PANTHER" id="PTHR43667">
    <property type="entry name" value="CYCLOPROPANE-FATTY-ACYL-PHOSPHOLIPID SYNTHASE"/>
    <property type="match status" value="1"/>
</dbReference>
<protein>
    <submittedName>
        <fullName evidence="3">Class I SAM-dependent methyltransferase</fullName>
    </submittedName>
</protein>
<comment type="caution">
    <text evidence="3">The sequence shown here is derived from an EMBL/GenBank/DDBJ whole genome shotgun (WGS) entry which is preliminary data.</text>
</comment>
<proteinExistence type="predicted"/>
<dbReference type="InterPro" id="IPR041698">
    <property type="entry name" value="Methyltransf_25"/>
</dbReference>
<dbReference type="InterPro" id="IPR018773">
    <property type="entry name" value="MeTrfase_reg_dom_prd"/>
</dbReference>
<evidence type="ECO:0000259" key="1">
    <source>
        <dbReference type="Pfam" id="PF10119"/>
    </source>
</evidence>
<dbReference type="CDD" id="cd02440">
    <property type="entry name" value="AdoMet_MTases"/>
    <property type="match status" value="1"/>
</dbReference>
<organism evidence="3 4">
    <name type="scientific">Candidatus Methylophosphatis roskildensis</name>
    <dbReference type="NCBI Taxonomy" id="2899263"/>
    <lineage>
        <taxon>Bacteria</taxon>
        <taxon>Pseudomonadati</taxon>
        <taxon>Pseudomonadota</taxon>
        <taxon>Betaproteobacteria</taxon>
        <taxon>Nitrosomonadales</taxon>
        <taxon>Sterolibacteriaceae</taxon>
        <taxon>Candidatus Methylophosphatis</taxon>
    </lineage>
</organism>
<dbReference type="GO" id="GO:0008168">
    <property type="term" value="F:methyltransferase activity"/>
    <property type="evidence" value="ECO:0007669"/>
    <property type="project" value="UniProtKB-KW"/>
</dbReference>
<feature type="domain" description="Methyltransferase regulatory" evidence="1">
    <location>
        <begin position="210"/>
        <end position="293"/>
    </location>
</feature>
<feature type="domain" description="Methyltransferase" evidence="2">
    <location>
        <begin position="41"/>
        <end position="138"/>
    </location>
</feature>
<name>A0A9D7E5Y8_9PROT</name>
<dbReference type="AlphaFoldDB" id="A0A9D7E5Y8"/>
<reference evidence="3" key="1">
    <citation type="submission" date="2020-10" db="EMBL/GenBank/DDBJ databases">
        <title>Connecting structure to function with the recovery of over 1000 high-quality activated sludge metagenome-assembled genomes encoding full-length rRNA genes using long-read sequencing.</title>
        <authorList>
            <person name="Singleton C.M."/>
            <person name="Petriglieri F."/>
            <person name="Kristensen J.M."/>
            <person name="Kirkegaard R.H."/>
            <person name="Michaelsen T.Y."/>
            <person name="Andersen M.H."/>
            <person name="Karst S.M."/>
            <person name="Dueholm M.S."/>
            <person name="Nielsen P.H."/>
            <person name="Albertsen M."/>
        </authorList>
    </citation>
    <scope>NUCLEOTIDE SEQUENCE</scope>
    <source>
        <strain evidence="3">Bjer_18-Q3-R1-45_BAT3C.347</strain>
    </source>
</reference>
<dbReference type="GO" id="GO:0032259">
    <property type="term" value="P:methylation"/>
    <property type="evidence" value="ECO:0007669"/>
    <property type="project" value="UniProtKB-KW"/>
</dbReference>
<dbReference type="Pfam" id="PF13649">
    <property type="entry name" value="Methyltransf_25"/>
    <property type="match status" value="1"/>
</dbReference>
<dbReference type="Gene3D" id="3.40.50.150">
    <property type="entry name" value="Vaccinia Virus protein VP39"/>
    <property type="match status" value="1"/>
</dbReference>
<keyword evidence="3" id="KW-0808">Transferase</keyword>
<dbReference type="SUPFAM" id="SSF53335">
    <property type="entry name" value="S-adenosyl-L-methionine-dependent methyltransferases"/>
    <property type="match status" value="1"/>
</dbReference>
<dbReference type="InterPro" id="IPR029063">
    <property type="entry name" value="SAM-dependent_MTases_sf"/>
</dbReference>
<dbReference type="Pfam" id="PF10119">
    <property type="entry name" value="MethyTransf_Reg"/>
    <property type="match status" value="1"/>
</dbReference>
<keyword evidence="3" id="KW-0489">Methyltransferase</keyword>